<sequence>MHKKTKKQKVLSATIAAITPLTTLLTLYSIVDQTNFNNVQPIIEFQLDKPFSQLSSKDINDLKNYKITSKNNSQINFLGVSKNNDSNSLVIKYQITVGTKKSRVFTKILPILNNSTQKNIDTTASKAAFEELKKQISDYISTLDKNKDKATIDDLNSLVSESQKNVDKPNANNAEIILETNKLKTEFDKEKYKKKIKLELEKISNIETQNDHARSFKEQTISKLTQLINYDRAGVIDLAIGFAQAKDSQTQIDILNSMTTKYDTTASKAAFEELKKQISDYISTLDQTKDKTTIDDLNSLVSESQKNVDKPNANNAEITLQTYELNQKFINAKSRKNLKDEINKLANVQTKNDQAKLLKEQTLKKLNEIINNKDATNVELAINLAKAKDSQDKIDSLNTTIEKNDTTASKAAFEELKKQINNYISTLDQTKDKATIDDLNSLVSESQKNVDKPNANNAEITLQTYELNQKFINAKSRVNLKGDIDKLANVQTKNNQAKDFKEKTIEKLNQIVNNDQSTNIDLILGSAQAKDSQSQINSLNSLEPMGDTTASKAAFEAVKNQIKNYLSSLDQTRDKDLITALNNLVDQSQKNVDKTDAQSREIILLANKLNTELELTKSKKQIRDLQEQLDSAIKPPTVYIPGDKSIESILKDYQAKIKEFKDSFELKTKELSDKFQTEIINDADNKDDFPKSYKEIHNLNNPTKSFNDEFIKLLSTEGKWVENQLTLSDDQREHNSIIVDKINKLHQLNYLWLVRTNFEEKIETSRETIRHFIKTLSTSKYSTIVSELTNILKLKPSNNASNDYIFSEQSSVSDLNKINQNLRTLLSSIPGKIAKNDFKEEIKADKKTIIPAILNFYRESDNIDEAKNPWIVKVKNKQTSLLETKAQELQDSLQGINDADYINIHNKINEYTLLKNDYLDAYKKLTKVITTKFVNNELNKRLGKGNDIESLMKVLFEQEKYDKSNALFINSAQSGVKNFLSTQKNIINEIIKGMDLLPISTGVNVLAIGEQARSAYESIVRSELTKLETPFTGISNKINEFLTKIKDNKLKYQKSFYSDADWNLELFNKFLLAVDKDSGENVVKVKSIYDEYAKCIKNIESSNLSVGEKITELTKLLSHENNYFRGITQAMKSYYDNRMKSEQIKDLLTKKLIDSQIIYAFGVEDDGSYSSKHSLGGYAQFSYESSLASKTNTHKWSDDSKYLDDLGLLSLQGSSEGLGLSATKYMKDISRLINNNTSEKVGTNIKSFAYALFLLVDDPNGSKYIQNDKNLILESNIWDWYGSNNDYWVYSLFGDDATYWYHVGVYEILTYLLLGLIDAYEVKYTQINKVKPDGEYDSKVVLDSNKSNIFKYAKFILDVYGVNSFKSWVKVNGENSFKNFKEQTQEFDHKTFDRNEPYNSVLQVSIGTDLSGKNINGVDYVNNGQTSVVSTGQQVDAKAWISQNVKPNLFKTYELLYKEFIKLSSVNGSEYIKPLINKKFMSLIDSSVENKKKIKRDVIKDYSVLDTNNLKDFALLKGKYTK</sequence>
<dbReference type="EMBL" id="JAHMHK010000005">
    <property type="protein sequence ID" value="MBU4693823.1"/>
    <property type="molecule type" value="Genomic_DNA"/>
</dbReference>
<keyword evidence="1" id="KW-0175">Coiled coil</keyword>
<organism evidence="2 3">
    <name type="scientific">Mycoplasma zalophidermidis</name>
    <dbReference type="NCBI Taxonomy" id="398174"/>
    <lineage>
        <taxon>Bacteria</taxon>
        <taxon>Bacillati</taxon>
        <taxon>Mycoplasmatota</taxon>
        <taxon>Mollicutes</taxon>
        <taxon>Mycoplasmataceae</taxon>
        <taxon>Mycoplasma</taxon>
    </lineage>
</organism>
<name>A0ABS6DS30_9MOLU</name>
<feature type="coiled-coil region" evidence="1">
    <location>
        <begin position="331"/>
        <end position="358"/>
    </location>
</feature>
<dbReference type="Proteomes" id="UP000812267">
    <property type="component" value="Unassembled WGS sequence"/>
</dbReference>
<protein>
    <recommendedName>
        <fullName evidence="4">Extracellular matrix-binding protein ebh GA module domain-containing protein</fullName>
    </recommendedName>
</protein>
<accession>A0ABS6DS30</accession>
<proteinExistence type="predicted"/>
<evidence type="ECO:0000313" key="3">
    <source>
        <dbReference type="Proteomes" id="UP000812267"/>
    </source>
</evidence>
<evidence type="ECO:0008006" key="4">
    <source>
        <dbReference type="Google" id="ProtNLM"/>
    </source>
</evidence>
<evidence type="ECO:0000313" key="2">
    <source>
        <dbReference type="EMBL" id="MBU4693823.1"/>
    </source>
</evidence>
<dbReference type="RefSeq" id="WP_216567902.1">
    <property type="nucleotide sequence ID" value="NZ_JAHMHK010000005.1"/>
</dbReference>
<gene>
    <name evidence="2" type="ORF">KQ878_02940</name>
</gene>
<reference evidence="2" key="1">
    <citation type="submission" date="2021-06" db="EMBL/GenBank/DDBJ databases">
        <title>Novel Mycoplasma species detected in California sea lions (Zalophus californianus) from the USA.</title>
        <authorList>
            <person name="Volokhov D.V."/>
            <person name="Furtak V.A."/>
            <person name="Zagorodnyaya T.A."/>
        </authorList>
    </citation>
    <scope>NUCLEOTIDE SEQUENCE [LARGE SCALE GENOMIC DNA]</scope>
    <source>
        <strain evidence="2">CSL 4779</strain>
    </source>
</reference>
<feature type="coiled-coil region" evidence="1">
    <location>
        <begin position="555"/>
        <end position="670"/>
    </location>
</feature>
<comment type="caution">
    <text evidence="2">The sequence shown here is derived from an EMBL/GenBank/DDBJ whole genome shotgun (WGS) entry which is preliminary data.</text>
</comment>
<evidence type="ECO:0000256" key="1">
    <source>
        <dbReference type="SAM" id="Coils"/>
    </source>
</evidence>
<keyword evidence="3" id="KW-1185">Reference proteome</keyword>